<protein>
    <recommendedName>
        <fullName evidence="4">Secreted protein</fullName>
    </recommendedName>
</protein>
<keyword evidence="1" id="KW-0732">Signal</keyword>
<reference evidence="2" key="1">
    <citation type="submission" date="2025-08" db="UniProtKB">
        <authorList>
            <consortium name="Ensembl"/>
        </authorList>
    </citation>
    <scope>IDENTIFICATION</scope>
</reference>
<organism evidence="2 3">
    <name type="scientific">Astyanax mexicanus</name>
    <name type="common">Blind cave fish</name>
    <name type="synonym">Astyanax fasciatus mexicanus</name>
    <dbReference type="NCBI Taxonomy" id="7994"/>
    <lineage>
        <taxon>Eukaryota</taxon>
        <taxon>Metazoa</taxon>
        <taxon>Chordata</taxon>
        <taxon>Craniata</taxon>
        <taxon>Vertebrata</taxon>
        <taxon>Euteleostomi</taxon>
        <taxon>Actinopterygii</taxon>
        <taxon>Neopterygii</taxon>
        <taxon>Teleostei</taxon>
        <taxon>Ostariophysi</taxon>
        <taxon>Characiformes</taxon>
        <taxon>Characoidei</taxon>
        <taxon>Acestrorhamphidae</taxon>
        <taxon>Acestrorhamphinae</taxon>
        <taxon>Astyanax</taxon>
    </lineage>
</organism>
<feature type="chain" id="PRO_5034918620" description="Secreted protein" evidence="1">
    <location>
        <begin position="20"/>
        <end position="116"/>
    </location>
</feature>
<evidence type="ECO:0000313" key="3">
    <source>
        <dbReference type="Proteomes" id="UP000694621"/>
    </source>
</evidence>
<dbReference type="AlphaFoldDB" id="A0A8B9L9J9"/>
<feature type="signal peptide" evidence="1">
    <location>
        <begin position="1"/>
        <end position="19"/>
    </location>
</feature>
<proteinExistence type="predicted"/>
<evidence type="ECO:0008006" key="4">
    <source>
        <dbReference type="Google" id="ProtNLM"/>
    </source>
</evidence>
<accession>A0A8B9L9J9</accession>
<dbReference type="Proteomes" id="UP000694621">
    <property type="component" value="Unplaced"/>
</dbReference>
<dbReference type="Ensembl" id="ENSAMXT00005052121.1">
    <property type="protein sequence ID" value="ENSAMXP00005048036.1"/>
    <property type="gene ID" value="ENSAMXG00005021989.1"/>
</dbReference>
<sequence length="116" mass="13434">MGCTASIVLLQALRSLLRGNCGRARSCRQERVSLDVPPLQDREEADGRPHTVIVMVNRPCLHPSVQLLNSSFLRGLLFFPEWYVLVYIACRYYNSQQHVVEYKHQEYAGDFRLLPR</sequence>
<evidence type="ECO:0000256" key="1">
    <source>
        <dbReference type="SAM" id="SignalP"/>
    </source>
</evidence>
<name>A0A8B9L9J9_ASTMX</name>
<evidence type="ECO:0000313" key="2">
    <source>
        <dbReference type="Ensembl" id="ENSAMXP00005048036.1"/>
    </source>
</evidence>